<comment type="caution">
    <text evidence="1">The sequence shown here is derived from an EMBL/GenBank/DDBJ whole genome shotgun (WGS) entry which is preliminary data.</text>
</comment>
<organism evidence="1 2">
    <name type="scientific">Pleurodeles waltl</name>
    <name type="common">Iberian ribbed newt</name>
    <dbReference type="NCBI Taxonomy" id="8319"/>
    <lineage>
        <taxon>Eukaryota</taxon>
        <taxon>Metazoa</taxon>
        <taxon>Chordata</taxon>
        <taxon>Craniata</taxon>
        <taxon>Vertebrata</taxon>
        <taxon>Euteleostomi</taxon>
        <taxon>Amphibia</taxon>
        <taxon>Batrachia</taxon>
        <taxon>Caudata</taxon>
        <taxon>Salamandroidea</taxon>
        <taxon>Salamandridae</taxon>
        <taxon>Pleurodelinae</taxon>
        <taxon>Pleurodeles</taxon>
    </lineage>
</organism>
<dbReference type="Proteomes" id="UP001066276">
    <property type="component" value="Chromosome 11"/>
</dbReference>
<proteinExistence type="predicted"/>
<protein>
    <submittedName>
        <fullName evidence="1">Uncharacterized protein</fullName>
    </submittedName>
</protein>
<accession>A0AAV7LNX3</accession>
<evidence type="ECO:0000313" key="2">
    <source>
        <dbReference type="Proteomes" id="UP001066276"/>
    </source>
</evidence>
<dbReference type="AlphaFoldDB" id="A0AAV7LNX3"/>
<keyword evidence="2" id="KW-1185">Reference proteome</keyword>
<dbReference type="EMBL" id="JANPWB010000015">
    <property type="protein sequence ID" value="KAJ1092104.1"/>
    <property type="molecule type" value="Genomic_DNA"/>
</dbReference>
<evidence type="ECO:0000313" key="1">
    <source>
        <dbReference type="EMBL" id="KAJ1092104.1"/>
    </source>
</evidence>
<name>A0AAV7LNX3_PLEWA</name>
<reference evidence="1" key="1">
    <citation type="journal article" date="2022" name="bioRxiv">
        <title>Sequencing and chromosome-scale assembly of the giantPleurodeles waltlgenome.</title>
        <authorList>
            <person name="Brown T."/>
            <person name="Elewa A."/>
            <person name="Iarovenko S."/>
            <person name="Subramanian E."/>
            <person name="Araus A.J."/>
            <person name="Petzold A."/>
            <person name="Susuki M."/>
            <person name="Suzuki K.-i.T."/>
            <person name="Hayashi T."/>
            <person name="Toyoda A."/>
            <person name="Oliveira C."/>
            <person name="Osipova E."/>
            <person name="Leigh N.D."/>
            <person name="Simon A."/>
            <person name="Yun M.H."/>
        </authorList>
    </citation>
    <scope>NUCLEOTIDE SEQUENCE</scope>
    <source>
        <strain evidence="1">20211129_DDA</strain>
        <tissue evidence="1">Liver</tissue>
    </source>
</reference>
<gene>
    <name evidence="1" type="ORF">NDU88_005216</name>
</gene>
<sequence length="119" mass="12618">MPENCVCSLTERSRTLSHGARATSHLLAGHSAATERGASPAAVIPEYGGRADWVPQVCSCIIYIQGDSVVRSSQPSGVIFETLISGSTFTDLTIGLNGDDLCDDIYDATCDDISDLQDH</sequence>